<name>A0A4Q5M3M2_9BACT</name>
<organism evidence="1 2">
    <name type="scientific">Emticicia agri</name>
    <dbReference type="NCBI Taxonomy" id="2492393"/>
    <lineage>
        <taxon>Bacteria</taxon>
        <taxon>Pseudomonadati</taxon>
        <taxon>Bacteroidota</taxon>
        <taxon>Cytophagia</taxon>
        <taxon>Cytophagales</taxon>
        <taxon>Leadbetterellaceae</taxon>
        <taxon>Emticicia</taxon>
    </lineage>
</organism>
<gene>
    <name evidence="1" type="ORF">EWM59_04260</name>
</gene>
<dbReference type="AlphaFoldDB" id="A0A4Q5M3M2"/>
<protein>
    <recommendedName>
        <fullName evidence="3">Phosphoribosylpyrophosphate synthetase</fullName>
    </recommendedName>
</protein>
<reference evidence="1 2" key="1">
    <citation type="submission" date="2019-02" db="EMBL/GenBank/DDBJ databases">
        <title>Bacterial novel species Emticicia sp. 17J42-9 isolated from soil.</title>
        <authorList>
            <person name="Jung H.-Y."/>
        </authorList>
    </citation>
    <scope>NUCLEOTIDE SEQUENCE [LARGE SCALE GENOMIC DNA]</scope>
    <source>
        <strain evidence="1 2">17J42-9</strain>
    </source>
</reference>
<dbReference type="RefSeq" id="WP_130019714.1">
    <property type="nucleotide sequence ID" value="NZ_SEWF01000005.1"/>
</dbReference>
<dbReference type="Proteomes" id="UP000293162">
    <property type="component" value="Unassembled WGS sequence"/>
</dbReference>
<sequence>METPKKEYSDKSTDMTTMVTILEKLRKKGIDKEFRWTDRGFHIADTEEFYEPEDLKIIKTYRFEGESSPSESSILYIIESNDGHIGYTIDAYGAYSTHENEAGYDDFVKEIPVIEKDERLIFEP</sequence>
<keyword evidence="2" id="KW-1185">Reference proteome</keyword>
<evidence type="ECO:0000313" key="2">
    <source>
        <dbReference type="Proteomes" id="UP000293162"/>
    </source>
</evidence>
<accession>A0A4Q5M3M2</accession>
<dbReference type="OrthoDB" id="8418771at2"/>
<proteinExistence type="predicted"/>
<evidence type="ECO:0008006" key="3">
    <source>
        <dbReference type="Google" id="ProtNLM"/>
    </source>
</evidence>
<dbReference type="EMBL" id="SEWF01000005">
    <property type="protein sequence ID" value="RYU96755.1"/>
    <property type="molecule type" value="Genomic_DNA"/>
</dbReference>
<evidence type="ECO:0000313" key="1">
    <source>
        <dbReference type="EMBL" id="RYU96755.1"/>
    </source>
</evidence>
<comment type="caution">
    <text evidence="1">The sequence shown here is derived from an EMBL/GenBank/DDBJ whole genome shotgun (WGS) entry which is preliminary data.</text>
</comment>